<name>A0A0N5CWL0_THECL</name>
<evidence type="ECO:0000256" key="1">
    <source>
        <dbReference type="ARBA" id="ARBA00003195"/>
    </source>
</evidence>
<keyword evidence="4 11" id="KW-0813">Transport</keyword>
<reference evidence="14" key="1">
    <citation type="submission" date="2017-02" db="UniProtKB">
        <authorList>
            <consortium name="WormBaseParasite"/>
        </authorList>
    </citation>
    <scope>IDENTIFICATION</scope>
</reference>
<evidence type="ECO:0000313" key="14">
    <source>
        <dbReference type="WBParaSite" id="TCLT_0000473401-mRNA-1"/>
    </source>
</evidence>
<keyword evidence="5 11" id="KW-0679">Respiratory chain</keyword>
<keyword evidence="9 11" id="KW-0496">Mitochondrion</keyword>
<dbReference type="Gene3D" id="3.30.160.190">
    <property type="entry name" value="atu1810 like domain"/>
    <property type="match status" value="1"/>
</dbReference>
<keyword evidence="10 11" id="KW-0472">Membrane</keyword>
<evidence type="ECO:0000313" key="13">
    <source>
        <dbReference type="Proteomes" id="UP000276776"/>
    </source>
</evidence>
<dbReference type="AlphaFoldDB" id="A0A0N5CWL0"/>
<comment type="function">
    <text evidence="1 11">Accessory subunit of the mitochondrial membrane respiratory chain NADH dehydrogenase (Complex I), that is believed not to be involved in catalysis. Complex I functions in the transfer of electrons from NADH to the respiratory chain. The immediate electron acceptor for the enzyme is believed to be ubiquinone.</text>
</comment>
<gene>
    <name evidence="12" type="ORF">TCLT_LOCUS4723</name>
</gene>
<dbReference type="WBParaSite" id="TCLT_0000473401-mRNA-1">
    <property type="protein sequence ID" value="TCLT_0000473401-mRNA-1"/>
    <property type="gene ID" value="TCLT_0000473401"/>
</dbReference>
<dbReference type="Proteomes" id="UP000276776">
    <property type="component" value="Unassembled WGS sequence"/>
</dbReference>
<dbReference type="OMA" id="RYCERND"/>
<keyword evidence="6 11" id="KW-0999">Mitochondrion inner membrane</keyword>
<dbReference type="EMBL" id="UYYF01004301">
    <property type="protein sequence ID" value="VDN01874.1"/>
    <property type="molecule type" value="Genomic_DNA"/>
</dbReference>
<keyword evidence="7 11" id="KW-0809">Transit peptide</keyword>
<evidence type="ECO:0000313" key="12">
    <source>
        <dbReference type="EMBL" id="VDN01874.1"/>
    </source>
</evidence>
<dbReference type="PANTHER" id="PTHR12219">
    <property type="entry name" value="NADH-UBIQUINONE OXIDOREDUCTASE"/>
    <property type="match status" value="1"/>
</dbReference>
<dbReference type="InterPro" id="IPR006885">
    <property type="entry name" value="NADH_UbQ_FeS_4_mit-like"/>
</dbReference>
<dbReference type="FunFam" id="3.30.160.190:FF:000001">
    <property type="entry name" value="NADH-ubiquinone oxidoreductase 21 kDa subunit mitochondrial"/>
    <property type="match status" value="1"/>
</dbReference>
<evidence type="ECO:0000256" key="4">
    <source>
        <dbReference type="ARBA" id="ARBA00022448"/>
    </source>
</evidence>
<evidence type="ECO:0000256" key="11">
    <source>
        <dbReference type="RuleBase" id="RU367010"/>
    </source>
</evidence>
<dbReference type="GO" id="GO:0022900">
    <property type="term" value="P:electron transport chain"/>
    <property type="evidence" value="ECO:0007669"/>
    <property type="project" value="InterPro"/>
</dbReference>
<evidence type="ECO:0000256" key="6">
    <source>
        <dbReference type="ARBA" id="ARBA00022792"/>
    </source>
</evidence>
<evidence type="ECO:0000256" key="3">
    <source>
        <dbReference type="ARBA" id="ARBA00015796"/>
    </source>
</evidence>
<accession>A0A0N5CWL0</accession>
<dbReference type="InterPro" id="IPR038532">
    <property type="entry name" value="NDUFS4-like_sf"/>
</dbReference>
<keyword evidence="13" id="KW-1185">Reference proteome</keyword>
<dbReference type="GO" id="GO:0005743">
    <property type="term" value="C:mitochondrial inner membrane"/>
    <property type="evidence" value="ECO:0007669"/>
    <property type="project" value="UniProtKB-SubCell"/>
</dbReference>
<evidence type="ECO:0000256" key="9">
    <source>
        <dbReference type="ARBA" id="ARBA00023128"/>
    </source>
</evidence>
<dbReference type="STRING" id="103827.A0A0N5CWL0"/>
<keyword evidence="8 11" id="KW-0249">Electron transport</keyword>
<evidence type="ECO:0000256" key="8">
    <source>
        <dbReference type="ARBA" id="ARBA00022982"/>
    </source>
</evidence>
<organism evidence="14">
    <name type="scientific">Thelazia callipaeda</name>
    <name type="common">Oriental eyeworm</name>
    <name type="synonym">Parasitic nematode</name>
    <dbReference type="NCBI Taxonomy" id="103827"/>
    <lineage>
        <taxon>Eukaryota</taxon>
        <taxon>Metazoa</taxon>
        <taxon>Ecdysozoa</taxon>
        <taxon>Nematoda</taxon>
        <taxon>Chromadorea</taxon>
        <taxon>Rhabditida</taxon>
        <taxon>Spirurina</taxon>
        <taxon>Spiruromorpha</taxon>
        <taxon>Thelazioidea</taxon>
        <taxon>Thelaziidae</taxon>
        <taxon>Thelazia</taxon>
    </lineage>
</organism>
<evidence type="ECO:0000256" key="10">
    <source>
        <dbReference type="ARBA" id="ARBA00023136"/>
    </source>
</evidence>
<protein>
    <recommendedName>
        <fullName evidence="3 11">NADH dehydrogenase [ubiquinone] iron-sulfur protein 4, mitochondrial</fullName>
    </recommendedName>
</protein>
<comment type="subcellular location">
    <subcellularLocation>
        <location evidence="11">Mitochondrion inner membrane</location>
        <topology evidence="11">Peripheral membrane protein</topology>
        <orientation evidence="11">Matrix side</orientation>
    </subcellularLocation>
</comment>
<comment type="similarity">
    <text evidence="2 11">Belongs to the complex I NDUFS4 subunit family.</text>
</comment>
<evidence type="ECO:0000256" key="2">
    <source>
        <dbReference type="ARBA" id="ARBA00005882"/>
    </source>
</evidence>
<dbReference type="PANTHER" id="PTHR12219:SF8">
    <property type="entry name" value="NADH DEHYDROGENASE [UBIQUINONE] IRON-SULFUR PROTEIN 4, MITOCHONDRIAL"/>
    <property type="match status" value="1"/>
</dbReference>
<dbReference type="OrthoDB" id="3089at2759"/>
<evidence type="ECO:0000256" key="5">
    <source>
        <dbReference type="ARBA" id="ARBA00022660"/>
    </source>
</evidence>
<reference evidence="12 13" key="2">
    <citation type="submission" date="2018-11" db="EMBL/GenBank/DDBJ databases">
        <authorList>
            <consortium name="Pathogen Informatics"/>
        </authorList>
    </citation>
    <scope>NUCLEOTIDE SEQUENCE [LARGE SCALE GENOMIC DNA]</scope>
</reference>
<proteinExistence type="inferred from homology"/>
<sequence>MLSARGVITLYTLGIRRFANVAADLPSHFSVANVEKKSLEDLLEPVTTPEKIKIPDGIQKVKDLDGTPVDVVCSRRVRIYRPARQATQSGWANTKTWKIEFDNQERWENPLIGWSSSGDPLSNISMAMDFASKEDAIRFCEKNNLNYEVVQPNERIIKPKNYAENFSWNKRTRITNK</sequence>
<dbReference type="Pfam" id="PF04800">
    <property type="entry name" value="NDUS4"/>
    <property type="match status" value="1"/>
</dbReference>
<evidence type="ECO:0000256" key="7">
    <source>
        <dbReference type="ARBA" id="ARBA00022946"/>
    </source>
</evidence>